<feature type="region of interest" description="Disordered" evidence="1">
    <location>
        <begin position="1"/>
        <end position="26"/>
    </location>
</feature>
<accession>A0A9P4VKV0</accession>
<reference evidence="2" key="1">
    <citation type="journal article" date="2020" name="Stud. Mycol.">
        <title>101 Dothideomycetes genomes: a test case for predicting lifestyles and emergence of pathogens.</title>
        <authorList>
            <person name="Haridas S."/>
            <person name="Albert R."/>
            <person name="Binder M."/>
            <person name="Bloem J."/>
            <person name="Labutti K."/>
            <person name="Salamov A."/>
            <person name="Andreopoulos B."/>
            <person name="Baker S."/>
            <person name="Barry K."/>
            <person name="Bills G."/>
            <person name="Bluhm B."/>
            <person name="Cannon C."/>
            <person name="Castanera R."/>
            <person name="Culley D."/>
            <person name="Daum C."/>
            <person name="Ezra D."/>
            <person name="Gonzalez J."/>
            <person name="Henrissat B."/>
            <person name="Kuo A."/>
            <person name="Liang C."/>
            <person name="Lipzen A."/>
            <person name="Lutzoni F."/>
            <person name="Magnuson J."/>
            <person name="Mondo S."/>
            <person name="Nolan M."/>
            <person name="Ohm R."/>
            <person name="Pangilinan J."/>
            <person name="Park H.-J."/>
            <person name="Ramirez L."/>
            <person name="Alfaro M."/>
            <person name="Sun H."/>
            <person name="Tritt A."/>
            <person name="Yoshinaga Y."/>
            <person name="Zwiers L.-H."/>
            <person name="Turgeon B."/>
            <person name="Goodwin S."/>
            <person name="Spatafora J."/>
            <person name="Crous P."/>
            <person name="Grigoriev I."/>
        </authorList>
    </citation>
    <scope>NUCLEOTIDE SEQUENCE</scope>
    <source>
        <strain evidence="2">CBS 101060</strain>
    </source>
</reference>
<name>A0A9P4VKV0_9PEZI</name>
<sequence length="68" mass="7196">MPKTPSRKSNGSAKGTPYGVSAPKSKAAHSIFKMNTDIGQHILKNPGVAQAIVDKADLKQSDVRPNLP</sequence>
<organism evidence="2 3">
    <name type="scientific">Patellaria atrata CBS 101060</name>
    <dbReference type="NCBI Taxonomy" id="1346257"/>
    <lineage>
        <taxon>Eukaryota</taxon>
        <taxon>Fungi</taxon>
        <taxon>Dikarya</taxon>
        <taxon>Ascomycota</taxon>
        <taxon>Pezizomycotina</taxon>
        <taxon>Dothideomycetes</taxon>
        <taxon>Dothideomycetes incertae sedis</taxon>
        <taxon>Patellariales</taxon>
        <taxon>Patellariaceae</taxon>
        <taxon>Patellaria</taxon>
    </lineage>
</organism>
<dbReference type="OrthoDB" id="74991at2759"/>
<evidence type="ECO:0000256" key="1">
    <source>
        <dbReference type="SAM" id="MobiDB-lite"/>
    </source>
</evidence>
<dbReference type="Proteomes" id="UP000799429">
    <property type="component" value="Unassembled WGS sequence"/>
</dbReference>
<dbReference type="AlphaFoldDB" id="A0A9P4VKV0"/>
<dbReference type="EMBL" id="MU006114">
    <property type="protein sequence ID" value="KAF2834868.1"/>
    <property type="molecule type" value="Genomic_DNA"/>
</dbReference>
<protein>
    <submittedName>
        <fullName evidence="2">Uncharacterized protein</fullName>
    </submittedName>
</protein>
<comment type="caution">
    <text evidence="2">The sequence shown here is derived from an EMBL/GenBank/DDBJ whole genome shotgun (WGS) entry which is preliminary data.</text>
</comment>
<gene>
    <name evidence="2" type="ORF">M501DRAFT_999905</name>
</gene>
<keyword evidence="3" id="KW-1185">Reference proteome</keyword>
<evidence type="ECO:0000313" key="3">
    <source>
        <dbReference type="Proteomes" id="UP000799429"/>
    </source>
</evidence>
<evidence type="ECO:0000313" key="2">
    <source>
        <dbReference type="EMBL" id="KAF2834868.1"/>
    </source>
</evidence>
<proteinExistence type="predicted"/>